<keyword evidence="2 5" id="KW-0547">Nucleotide-binding</keyword>
<name>A0A6L5G9N5_9ACTN</name>
<dbReference type="InterPro" id="IPR014746">
    <property type="entry name" value="Gln_synth/guanido_kin_cat_dom"/>
</dbReference>
<evidence type="ECO:0000256" key="2">
    <source>
        <dbReference type="ARBA" id="ARBA00022741"/>
    </source>
</evidence>
<dbReference type="Gene3D" id="3.30.590.20">
    <property type="match status" value="1"/>
</dbReference>
<comment type="function">
    <text evidence="5">Catalyzes the synthesis of gamma-glutamylcysteine (gamma-GC). This compound is used as substrate for the biosynthesis of the low-molecular thiol compound ergothioneine.</text>
</comment>
<dbReference type="HAMAP" id="MF_02034">
    <property type="entry name" value="EgtA"/>
    <property type="match status" value="1"/>
</dbReference>
<gene>
    <name evidence="5" type="primary">egtA</name>
    <name evidence="7" type="ORF">GFD30_12400</name>
</gene>
<comment type="similarity">
    <text evidence="5 6">Belongs to the glutamate--cysteine ligase type 2 family. EgtA subfamily.</text>
</comment>
<accession>A0A6L5G9N5</accession>
<dbReference type="PANTHER" id="PTHR34378:SF1">
    <property type="entry name" value="GLUTAMATE--CYSTEINE LIGASE, CHLOROPLASTIC"/>
    <property type="match status" value="1"/>
</dbReference>
<evidence type="ECO:0000256" key="3">
    <source>
        <dbReference type="ARBA" id="ARBA00022840"/>
    </source>
</evidence>
<comment type="catalytic activity">
    <reaction evidence="4 5 6">
        <text>L-cysteine + L-glutamate + ATP = gamma-L-glutamyl-L-cysteine + ADP + phosphate + H(+)</text>
        <dbReference type="Rhea" id="RHEA:13285"/>
        <dbReference type="ChEBI" id="CHEBI:15378"/>
        <dbReference type="ChEBI" id="CHEBI:29985"/>
        <dbReference type="ChEBI" id="CHEBI:30616"/>
        <dbReference type="ChEBI" id="CHEBI:35235"/>
        <dbReference type="ChEBI" id="CHEBI:43474"/>
        <dbReference type="ChEBI" id="CHEBI:58173"/>
        <dbReference type="ChEBI" id="CHEBI:456216"/>
        <dbReference type="EC" id="6.3.2.2"/>
    </reaction>
</comment>
<dbReference type="InterPro" id="IPR035434">
    <property type="entry name" value="GCL_bact_plant"/>
</dbReference>
<dbReference type="InterPro" id="IPR006336">
    <property type="entry name" value="GCS2"/>
</dbReference>
<evidence type="ECO:0000256" key="1">
    <source>
        <dbReference type="ARBA" id="ARBA00022598"/>
    </source>
</evidence>
<evidence type="ECO:0000313" key="7">
    <source>
        <dbReference type="EMBL" id="MQM26364.1"/>
    </source>
</evidence>
<keyword evidence="8" id="KW-1185">Reference proteome</keyword>
<evidence type="ECO:0000256" key="6">
    <source>
        <dbReference type="PIRNR" id="PIRNR017901"/>
    </source>
</evidence>
<dbReference type="EMBL" id="WIAO01000013">
    <property type="protein sequence ID" value="MQM26364.1"/>
    <property type="molecule type" value="Genomic_DNA"/>
</dbReference>
<dbReference type="PANTHER" id="PTHR34378">
    <property type="entry name" value="GLUTAMATE--CYSTEINE LIGASE, CHLOROPLASTIC"/>
    <property type="match status" value="1"/>
</dbReference>
<dbReference type="GO" id="GO:0052699">
    <property type="term" value="P:ergothioneine biosynthetic process"/>
    <property type="evidence" value="ECO:0007669"/>
    <property type="project" value="UniProtKB-UniRule"/>
</dbReference>
<reference evidence="7 8" key="1">
    <citation type="submission" date="2019-10" db="EMBL/GenBank/DDBJ databases">
        <title>Glycomyces albidus sp. nov., a novel actinomycete isolated from rhizosphere soil of wheat (Triticum aestivum L.).</title>
        <authorList>
            <person name="Qian L."/>
        </authorList>
    </citation>
    <scope>NUCLEOTIDE SEQUENCE [LARGE SCALE GENOMIC DNA]</scope>
    <source>
        <strain evidence="7 8">NEAU-7082</strain>
    </source>
</reference>
<organism evidence="7 8">
    <name type="scientific">Glycomyces albidus</name>
    <dbReference type="NCBI Taxonomy" id="2656774"/>
    <lineage>
        <taxon>Bacteria</taxon>
        <taxon>Bacillati</taxon>
        <taxon>Actinomycetota</taxon>
        <taxon>Actinomycetes</taxon>
        <taxon>Glycomycetales</taxon>
        <taxon>Glycomycetaceae</taxon>
        <taxon>Glycomyces</taxon>
    </lineage>
</organism>
<dbReference type="EC" id="6.3.2.2" evidence="5"/>
<dbReference type="GO" id="GO:0006750">
    <property type="term" value="P:glutathione biosynthetic process"/>
    <property type="evidence" value="ECO:0007669"/>
    <property type="project" value="UniProtKB-UniRule"/>
</dbReference>
<keyword evidence="1 5" id="KW-0436">Ligase</keyword>
<dbReference type="GO" id="GO:0005524">
    <property type="term" value="F:ATP binding"/>
    <property type="evidence" value="ECO:0007669"/>
    <property type="project" value="UniProtKB-UniRule"/>
</dbReference>
<dbReference type="RefSeq" id="WP_153025530.1">
    <property type="nucleotide sequence ID" value="NZ_WIAO01000013.1"/>
</dbReference>
<evidence type="ECO:0000256" key="5">
    <source>
        <dbReference type="HAMAP-Rule" id="MF_02034"/>
    </source>
</evidence>
<proteinExistence type="inferred from homology"/>
<dbReference type="Pfam" id="PF04107">
    <property type="entry name" value="GCS2"/>
    <property type="match status" value="1"/>
</dbReference>
<evidence type="ECO:0000313" key="8">
    <source>
        <dbReference type="Proteomes" id="UP000477750"/>
    </source>
</evidence>
<comment type="caution">
    <text evidence="7">The sequence shown here is derived from an EMBL/GenBank/DDBJ whole genome shotgun (WGS) entry which is preliminary data.</text>
</comment>
<dbReference type="Proteomes" id="UP000477750">
    <property type="component" value="Unassembled WGS sequence"/>
</dbReference>
<dbReference type="AlphaFoldDB" id="A0A6L5G9N5"/>
<keyword evidence="3 5" id="KW-0067">ATP-binding</keyword>
<dbReference type="UniPathway" id="UPA01014"/>
<dbReference type="PIRSF" id="PIRSF017901">
    <property type="entry name" value="GCL"/>
    <property type="match status" value="1"/>
</dbReference>
<protein>
    <recommendedName>
        <fullName evidence="5">Glutamate--cysteine ligase EgtA</fullName>
        <ecNumber evidence="5">6.3.2.2</ecNumber>
    </recommendedName>
    <alternativeName>
        <fullName evidence="5">Gamma-glutamylcysteine synthase</fullName>
        <shortName evidence="5">GCS</shortName>
        <shortName evidence="5">Gamma-ECS</shortName>
    </alternativeName>
</protein>
<dbReference type="GO" id="GO:0004357">
    <property type="term" value="F:glutamate-cysteine ligase activity"/>
    <property type="evidence" value="ECO:0007669"/>
    <property type="project" value="UniProtKB-UniRule"/>
</dbReference>
<evidence type="ECO:0000256" key="4">
    <source>
        <dbReference type="ARBA" id="ARBA00048819"/>
    </source>
</evidence>
<sequence>MDTLLTSDEAAGLIGRWGFTTGPSRRVGVELEWLVDPRGDLETGWDLPNGGTVSREAGGQVEMSSAPADDLAACIVSAEADQAALEAALATRGQTVRGGGFDGVRDPVRYVDDARYRTMEAYYDRTGPWGRMVMCGTASVQVNLDAGDDDADLRRRWDLAHRLGPVLIAAFANSPELDGRASGWNSTRQALWSKLPGWGHPVSEEGDLRRDFANWVLDAEVMCHRCDPPGSWDVPPGMTLRDWIRDGHDGRWPTAEDLRYHMSTLFPPVRPRGWLELRMIDQQDGDGWIVPAVLAETLMDDRRAADAAYEATEALCAGRTQPPAPVWEQAARIGLTDKELHEAALACFTAAQEALARTGAPQRLRSRLAEFRLRYTDQGRCPADDRLDVLLASTPQPKEAAPAL</sequence>
<dbReference type="InterPro" id="IPR017809">
    <property type="entry name" value="EgtA_Actinobacteria"/>
</dbReference>
<dbReference type="SUPFAM" id="SSF55931">
    <property type="entry name" value="Glutamine synthetase/guanido kinase"/>
    <property type="match status" value="1"/>
</dbReference>
<comment type="pathway">
    <text evidence="5">Amino-acid biosynthesis; ergothioneine biosynthesis.</text>
</comment>